<dbReference type="InterPro" id="IPR036188">
    <property type="entry name" value="FAD/NAD-bd_sf"/>
</dbReference>
<dbReference type="PANTHER" id="PTHR43539">
    <property type="entry name" value="FLAVIN-BINDING MONOOXYGENASE-LIKE PROTEIN (AFU_ORTHOLOGUE AFUA_4G09220)"/>
    <property type="match status" value="1"/>
</dbReference>
<gene>
    <name evidence="2" type="ORF">PAXINDRAFT_18399</name>
</gene>
<evidence type="ECO:0000313" key="2">
    <source>
        <dbReference type="EMBL" id="KIJ08465.1"/>
    </source>
</evidence>
<dbReference type="GO" id="GO:0050660">
    <property type="term" value="F:flavin adenine dinucleotide binding"/>
    <property type="evidence" value="ECO:0007669"/>
    <property type="project" value="TreeGrafter"/>
</dbReference>
<organism evidence="2 3">
    <name type="scientific">Paxillus involutus ATCC 200175</name>
    <dbReference type="NCBI Taxonomy" id="664439"/>
    <lineage>
        <taxon>Eukaryota</taxon>
        <taxon>Fungi</taxon>
        <taxon>Dikarya</taxon>
        <taxon>Basidiomycota</taxon>
        <taxon>Agaricomycotina</taxon>
        <taxon>Agaricomycetes</taxon>
        <taxon>Agaricomycetidae</taxon>
        <taxon>Boletales</taxon>
        <taxon>Paxilineae</taxon>
        <taxon>Paxillaceae</taxon>
        <taxon>Paxillus</taxon>
    </lineage>
</organism>
<evidence type="ECO:0000256" key="1">
    <source>
        <dbReference type="ARBA" id="ARBA00023002"/>
    </source>
</evidence>
<dbReference type="Gene3D" id="3.50.50.60">
    <property type="entry name" value="FAD/NAD(P)-binding domain"/>
    <property type="match status" value="1"/>
</dbReference>
<keyword evidence="3" id="KW-1185">Reference proteome</keyword>
<reference evidence="3" key="2">
    <citation type="submission" date="2015-01" db="EMBL/GenBank/DDBJ databases">
        <title>Evolutionary Origins and Diversification of the Mycorrhizal Mutualists.</title>
        <authorList>
            <consortium name="DOE Joint Genome Institute"/>
            <consortium name="Mycorrhizal Genomics Consortium"/>
            <person name="Kohler A."/>
            <person name="Kuo A."/>
            <person name="Nagy L.G."/>
            <person name="Floudas D."/>
            <person name="Copeland A."/>
            <person name="Barry K.W."/>
            <person name="Cichocki N."/>
            <person name="Veneault-Fourrey C."/>
            <person name="LaButti K."/>
            <person name="Lindquist E.A."/>
            <person name="Lipzen A."/>
            <person name="Lundell T."/>
            <person name="Morin E."/>
            <person name="Murat C."/>
            <person name="Riley R."/>
            <person name="Ohm R."/>
            <person name="Sun H."/>
            <person name="Tunlid A."/>
            <person name="Henrissat B."/>
            <person name="Grigoriev I.V."/>
            <person name="Hibbett D.S."/>
            <person name="Martin F."/>
        </authorList>
    </citation>
    <scope>NUCLEOTIDE SEQUENCE [LARGE SCALE GENOMIC DNA]</scope>
    <source>
        <strain evidence="3">ATCC 200175</strain>
    </source>
</reference>
<dbReference type="Proteomes" id="UP000053647">
    <property type="component" value="Unassembled WGS sequence"/>
</dbReference>
<protein>
    <recommendedName>
        <fullName evidence="4">L-ornithine N(5)-oxygenase</fullName>
    </recommendedName>
</protein>
<dbReference type="OrthoDB" id="74360at2759"/>
<dbReference type="AlphaFoldDB" id="A0A0C9SZ00"/>
<name>A0A0C9SZ00_PAXIN</name>
<proteinExistence type="predicted"/>
<reference evidence="2 3" key="1">
    <citation type="submission" date="2014-06" db="EMBL/GenBank/DDBJ databases">
        <authorList>
            <consortium name="DOE Joint Genome Institute"/>
            <person name="Kuo A."/>
            <person name="Kohler A."/>
            <person name="Nagy L.G."/>
            <person name="Floudas D."/>
            <person name="Copeland A."/>
            <person name="Barry K.W."/>
            <person name="Cichocki N."/>
            <person name="Veneault-Fourrey C."/>
            <person name="LaButti K."/>
            <person name="Lindquist E.A."/>
            <person name="Lipzen A."/>
            <person name="Lundell T."/>
            <person name="Morin E."/>
            <person name="Murat C."/>
            <person name="Sun H."/>
            <person name="Tunlid A."/>
            <person name="Henrissat B."/>
            <person name="Grigoriev I.V."/>
            <person name="Hibbett D.S."/>
            <person name="Martin F."/>
            <person name="Nordberg H.P."/>
            <person name="Cantor M.N."/>
            <person name="Hua S.X."/>
        </authorList>
    </citation>
    <scope>NUCLEOTIDE SEQUENCE [LARGE SCALE GENOMIC DNA]</scope>
    <source>
        <strain evidence="2 3">ATCC 200175</strain>
    </source>
</reference>
<dbReference type="EMBL" id="KN819615">
    <property type="protein sequence ID" value="KIJ08465.1"/>
    <property type="molecule type" value="Genomic_DNA"/>
</dbReference>
<dbReference type="GO" id="GO:0004497">
    <property type="term" value="F:monooxygenase activity"/>
    <property type="evidence" value="ECO:0007669"/>
    <property type="project" value="TreeGrafter"/>
</dbReference>
<accession>A0A0C9SZ00</accession>
<sequence>MFNRSGDEAVRKASTYTCGNELPSSKHPPSFTGHLPFCLQDSVLAATTLFAYSNAPNLIDTQTPIPGIVDKDAGVGDSLESASSLEPLSSGSHQLVYSPATKLTGWLEGYASHLELNVWMTTITKTEWSDDARTWIVEINRKAKATRVLEVKHLVFATGFGDRPTMLDLAGKSDFKGEVVHSSQFTSAENYIRKKAVVIGACNFAPLAAETTEKATLDGLAKARLKTNLGPFGVGIIPLRYDRAGGYYMDKLRFPHRGLRPLYAL</sequence>
<dbReference type="InterPro" id="IPR050982">
    <property type="entry name" value="Auxin_biosynth/cation_transpt"/>
</dbReference>
<dbReference type="HOGENOM" id="CLU_1050101_0_0_1"/>
<evidence type="ECO:0008006" key="4">
    <source>
        <dbReference type="Google" id="ProtNLM"/>
    </source>
</evidence>
<keyword evidence="1" id="KW-0560">Oxidoreductase</keyword>
<dbReference type="PANTHER" id="PTHR43539:SF68">
    <property type="entry name" value="FLAVIN-BINDING MONOOXYGENASE-LIKE PROTEIN (AFU_ORTHOLOGUE AFUA_4G09220)"/>
    <property type="match status" value="1"/>
</dbReference>
<evidence type="ECO:0000313" key="3">
    <source>
        <dbReference type="Proteomes" id="UP000053647"/>
    </source>
</evidence>
<dbReference type="SUPFAM" id="SSF51905">
    <property type="entry name" value="FAD/NAD(P)-binding domain"/>
    <property type="match status" value="1"/>
</dbReference>